<dbReference type="SUPFAM" id="SSF51735">
    <property type="entry name" value="NAD(P)-binding Rossmann-fold domains"/>
    <property type="match status" value="1"/>
</dbReference>
<evidence type="ECO:0000256" key="4">
    <source>
        <dbReference type="ARBA" id="ARBA00022692"/>
    </source>
</evidence>
<keyword evidence="5 7" id="KW-1133">Transmembrane helix</keyword>
<feature type="transmembrane region" description="Helical" evidence="7">
    <location>
        <begin position="326"/>
        <end position="347"/>
    </location>
</feature>
<evidence type="ECO:0000256" key="7">
    <source>
        <dbReference type="SAM" id="Phobius"/>
    </source>
</evidence>
<dbReference type="Proteomes" id="UP000320672">
    <property type="component" value="Chromosome"/>
</dbReference>
<dbReference type="PANTHER" id="PTHR42751">
    <property type="entry name" value="SODIUM/HYDROGEN EXCHANGER FAMILY/TRKA DOMAIN PROTEIN"/>
    <property type="match status" value="1"/>
</dbReference>
<feature type="transmembrane region" description="Helical" evidence="7">
    <location>
        <begin position="149"/>
        <end position="167"/>
    </location>
</feature>
<reference evidence="10 11" key="1">
    <citation type="submission" date="2019-02" db="EMBL/GenBank/DDBJ databases">
        <title>Deep-cultivation of Planctomycetes and their phenomic and genomic characterization uncovers novel biology.</title>
        <authorList>
            <person name="Wiegand S."/>
            <person name="Jogler M."/>
            <person name="Boedeker C."/>
            <person name="Pinto D."/>
            <person name="Vollmers J."/>
            <person name="Rivas-Marin E."/>
            <person name="Kohn T."/>
            <person name="Peeters S.H."/>
            <person name="Heuer A."/>
            <person name="Rast P."/>
            <person name="Oberbeckmann S."/>
            <person name="Bunk B."/>
            <person name="Jeske O."/>
            <person name="Meyerdierks A."/>
            <person name="Storesund J.E."/>
            <person name="Kallscheuer N."/>
            <person name="Luecker S."/>
            <person name="Lage O.M."/>
            <person name="Pohl T."/>
            <person name="Merkel B.J."/>
            <person name="Hornburger P."/>
            <person name="Mueller R.-W."/>
            <person name="Bruemmer F."/>
            <person name="Labrenz M."/>
            <person name="Spormann A.M."/>
            <person name="Op den Camp H."/>
            <person name="Overmann J."/>
            <person name="Amann R."/>
            <person name="Jetten M.S.M."/>
            <person name="Mascher T."/>
            <person name="Medema M.H."/>
            <person name="Devos D.P."/>
            <person name="Kaster A.-K."/>
            <person name="Ovreas L."/>
            <person name="Rohde M."/>
            <person name="Galperin M.Y."/>
            <person name="Jogler C."/>
        </authorList>
    </citation>
    <scope>NUCLEOTIDE SEQUENCE [LARGE SCALE GENOMIC DNA]</scope>
    <source>
        <strain evidence="10 11">FF011L</strain>
    </source>
</reference>
<evidence type="ECO:0000256" key="5">
    <source>
        <dbReference type="ARBA" id="ARBA00022989"/>
    </source>
</evidence>
<dbReference type="PANTHER" id="PTHR42751:SF6">
    <property type="entry name" value="CONSERVED INTEGRAL MEMBRANE TRANSPORT PROTEIN-RELATED"/>
    <property type="match status" value="1"/>
</dbReference>
<feature type="domain" description="Cation/H+ exchanger transmembrane" evidence="8">
    <location>
        <begin position="16"/>
        <end position="377"/>
    </location>
</feature>
<dbReference type="GO" id="GO:0015297">
    <property type="term" value="F:antiporter activity"/>
    <property type="evidence" value="ECO:0007669"/>
    <property type="project" value="InterPro"/>
</dbReference>
<feature type="transmembrane region" description="Helical" evidence="7">
    <location>
        <begin position="220"/>
        <end position="238"/>
    </location>
</feature>
<evidence type="ECO:0000256" key="1">
    <source>
        <dbReference type="ARBA" id="ARBA00004141"/>
    </source>
</evidence>
<comment type="subcellular location">
    <subcellularLocation>
        <location evidence="1">Membrane</location>
        <topology evidence="1">Multi-pass membrane protein</topology>
    </subcellularLocation>
</comment>
<keyword evidence="4 7" id="KW-0812">Transmembrane</keyword>
<evidence type="ECO:0000256" key="6">
    <source>
        <dbReference type="ARBA" id="ARBA00023136"/>
    </source>
</evidence>
<evidence type="ECO:0000256" key="2">
    <source>
        <dbReference type="ARBA" id="ARBA00005551"/>
    </source>
</evidence>
<dbReference type="AlphaFoldDB" id="A0A517MGP0"/>
<accession>A0A517MGP0</accession>
<dbReference type="OrthoDB" id="9793589at2"/>
<comment type="similarity">
    <text evidence="2">Belongs to the monovalent cation:proton antiporter 2 (CPA2) transporter (TC 2.A.37) family.</text>
</comment>
<dbReference type="Pfam" id="PF00999">
    <property type="entry name" value="Na_H_Exchanger"/>
    <property type="match status" value="1"/>
</dbReference>
<feature type="transmembrane region" description="Helical" evidence="7">
    <location>
        <begin position="117"/>
        <end position="137"/>
    </location>
</feature>
<dbReference type="GO" id="GO:0006813">
    <property type="term" value="P:potassium ion transport"/>
    <property type="evidence" value="ECO:0007669"/>
    <property type="project" value="InterPro"/>
</dbReference>
<evidence type="ECO:0000259" key="8">
    <source>
        <dbReference type="Pfam" id="PF00999"/>
    </source>
</evidence>
<sequence length="550" mass="56588">MELWILLADIVFLLAACLIGGGLASRIGQSPLVGYLLAGMLVGGPGGFGFVGSNVEIEEIAELGVALLLFSLGLEFSIERLKGLGSRPLLGGASQVIVTVLAGAVAALAYGMTMKPAIALGAMAALSSTAVVLRILMERSELEMPHGRNSLGVLLTQDIAVVPLAVLMTVLGGDGTPKDVAMDVGKLVLMAGGLATALYVVTKIAVLTLGTLTLERNRELTVIFAVVIGLGSAAAAHSAGISPALGAFISGMLLGSSQFAIQIRADVSSLRVLLLTLFFGSAGMVADPLWILSHLHWVVAATAALTIGKLVITTAIFLAFRQSLRVAAATGLALAQIGEFAFVLGAIGRTSGVVSDDVYALVVSVTIVSFFVSALAVPFAPKFGDWAARMLGVGIDISAEDGTPSSPHTTDVVVVGFGPTAQLASIPLMESHLRVTVIDLNHAGILTARQRGFDGHVGDATSPDVLEHASIGEAKLVIVTLPHFRSALTILQLVRSMNPSATVLVRSRYQIHSDALAAAGGIISGDEEQVGGAIGEQVKTWLTETGTATN</sequence>
<protein>
    <submittedName>
        <fullName evidence="10">Inner membrane protein YbaL</fullName>
    </submittedName>
</protein>
<dbReference type="GO" id="GO:1902600">
    <property type="term" value="P:proton transmembrane transport"/>
    <property type="evidence" value="ECO:0007669"/>
    <property type="project" value="InterPro"/>
</dbReference>
<dbReference type="InterPro" id="IPR003148">
    <property type="entry name" value="RCK_N"/>
</dbReference>
<dbReference type="KEGG" id="rml:FF011L_27040"/>
<dbReference type="RefSeq" id="WP_145352007.1">
    <property type="nucleotide sequence ID" value="NZ_CP036262.1"/>
</dbReference>
<dbReference type="Gene3D" id="3.40.50.720">
    <property type="entry name" value="NAD(P)-binding Rossmann-like Domain"/>
    <property type="match status" value="1"/>
</dbReference>
<proteinExistence type="inferred from homology"/>
<dbReference type="GO" id="GO:0016020">
    <property type="term" value="C:membrane"/>
    <property type="evidence" value="ECO:0007669"/>
    <property type="project" value="UniProtKB-SubCell"/>
</dbReference>
<dbReference type="InterPro" id="IPR038770">
    <property type="entry name" value="Na+/solute_symporter_sf"/>
</dbReference>
<keyword evidence="6 7" id="KW-0472">Membrane</keyword>
<feature type="transmembrane region" description="Helical" evidence="7">
    <location>
        <begin position="6"/>
        <end position="25"/>
    </location>
</feature>
<feature type="domain" description="RCK N-terminal" evidence="9">
    <location>
        <begin position="412"/>
        <end position="520"/>
    </location>
</feature>
<dbReference type="Pfam" id="PF02254">
    <property type="entry name" value="TrkA_N"/>
    <property type="match status" value="1"/>
</dbReference>
<feature type="transmembrane region" description="Helical" evidence="7">
    <location>
        <begin position="273"/>
        <end position="291"/>
    </location>
</feature>
<feature type="transmembrane region" description="Helical" evidence="7">
    <location>
        <begin position="90"/>
        <end position="111"/>
    </location>
</feature>
<dbReference type="EMBL" id="CP036262">
    <property type="protein sequence ID" value="QDS93927.1"/>
    <property type="molecule type" value="Genomic_DNA"/>
</dbReference>
<evidence type="ECO:0000313" key="11">
    <source>
        <dbReference type="Proteomes" id="UP000320672"/>
    </source>
</evidence>
<keyword evidence="11" id="KW-1185">Reference proteome</keyword>
<feature type="transmembrane region" description="Helical" evidence="7">
    <location>
        <begin position="359"/>
        <end position="380"/>
    </location>
</feature>
<name>A0A517MGP0_9BACT</name>
<evidence type="ECO:0000259" key="9">
    <source>
        <dbReference type="Pfam" id="PF02254"/>
    </source>
</evidence>
<evidence type="ECO:0000256" key="3">
    <source>
        <dbReference type="ARBA" id="ARBA00022448"/>
    </source>
</evidence>
<feature type="transmembrane region" description="Helical" evidence="7">
    <location>
        <begin position="60"/>
        <end position="78"/>
    </location>
</feature>
<organism evidence="10 11">
    <name type="scientific">Roseimaritima multifibrata</name>
    <dbReference type="NCBI Taxonomy" id="1930274"/>
    <lineage>
        <taxon>Bacteria</taxon>
        <taxon>Pseudomonadati</taxon>
        <taxon>Planctomycetota</taxon>
        <taxon>Planctomycetia</taxon>
        <taxon>Pirellulales</taxon>
        <taxon>Pirellulaceae</taxon>
        <taxon>Roseimaritima</taxon>
    </lineage>
</organism>
<gene>
    <name evidence="10" type="primary">ybaL</name>
    <name evidence="10" type="ORF">FF011L_27040</name>
</gene>
<dbReference type="InterPro" id="IPR036291">
    <property type="entry name" value="NAD(P)-bd_dom_sf"/>
</dbReference>
<feature type="transmembrane region" description="Helical" evidence="7">
    <location>
        <begin position="187"/>
        <end position="208"/>
    </location>
</feature>
<dbReference type="Gene3D" id="1.20.1530.20">
    <property type="match status" value="1"/>
</dbReference>
<feature type="transmembrane region" description="Helical" evidence="7">
    <location>
        <begin position="297"/>
        <end position="319"/>
    </location>
</feature>
<keyword evidence="3" id="KW-0813">Transport</keyword>
<dbReference type="InterPro" id="IPR006153">
    <property type="entry name" value="Cation/H_exchanger_TM"/>
</dbReference>
<feature type="transmembrane region" description="Helical" evidence="7">
    <location>
        <begin position="32"/>
        <end position="54"/>
    </location>
</feature>
<evidence type="ECO:0000313" key="10">
    <source>
        <dbReference type="EMBL" id="QDS93927.1"/>
    </source>
</evidence>
<feature type="transmembrane region" description="Helical" evidence="7">
    <location>
        <begin position="244"/>
        <end position="261"/>
    </location>
</feature>